<keyword evidence="5 7" id="KW-0408">Iron</keyword>
<evidence type="ECO:0008006" key="11">
    <source>
        <dbReference type="Google" id="ProtNLM"/>
    </source>
</evidence>
<proteinExistence type="inferred from homology"/>
<dbReference type="InterPro" id="IPR036396">
    <property type="entry name" value="Cyt_P450_sf"/>
</dbReference>
<evidence type="ECO:0000313" key="9">
    <source>
        <dbReference type="EMBL" id="CAJ0584956.1"/>
    </source>
</evidence>
<dbReference type="InterPro" id="IPR050182">
    <property type="entry name" value="Cytochrome_P450_fam2"/>
</dbReference>
<reference evidence="9" key="1">
    <citation type="submission" date="2023-06" db="EMBL/GenBank/DDBJ databases">
        <authorList>
            <person name="Delattre M."/>
        </authorList>
    </citation>
    <scope>NUCLEOTIDE SEQUENCE</scope>
    <source>
        <strain evidence="9">AF72</strain>
    </source>
</reference>
<dbReference type="PRINTS" id="PR00463">
    <property type="entry name" value="EP450I"/>
</dbReference>
<feature type="binding site" description="axial binding residue" evidence="7">
    <location>
        <position position="451"/>
    </location>
    <ligand>
        <name>heme</name>
        <dbReference type="ChEBI" id="CHEBI:30413"/>
    </ligand>
    <ligandPart>
        <name>Fe</name>
        <dbReference type="ChEBI" id="CHEBI:18248"/>
    </ligandPart>
</feature>
<dbReference type="GO" id="GO:0020037">
    <property type="term" value="F:heme binding"/>
    <property type="evidence" value="ECO:0007669"/>
    <property type="project" value="InterPro"/>
</dbReference>
<keyword evidence="6 8" id="KW-0503">Monooxygenase</keyword>
<sequence length="507" mass="59538">MFLLIFTAVILGFLFYELYWKRRNLPPGPIPLPFIGNLLEVMRNEPGYEAYRKWTNQYGPVHTYWLGSRPMVAVSDYATIQATFIQDADKYAGRFNNLEMTKMYRGGNYGVVETAGGFVEGPEAVRRVAKLLNLVFSFTLHTLRDFGMGKNIMEERVMLEVEYLLERLEKQVDSFEMQKEFDISVGSIINNILFGYRYDEDKLEEFFFVKGSISQQMKEFMNPKLFLLILYPWLRYLPYFNTACQRLFGYRDLLFNYFRKQIATKEKEYDLDEEPNDFVECFLKERSKRKGTESEEFYSEMQLLNLVFDLWVAGMETTANTLTWGVCYIVNHPEVQKKIYQELDEKIKSDRRVEMSDKNSLPYLNAVICEVQRLCNLLPQNLFHATTEDVVINGYSLPKGTSIVPQISCVMYDEKHFPEPYKFDPSRFLNADGSFRRREELIPFSIGKRQCVGEGLARIELFLFLANLFHRFEITASEKPSMKKTFGQTVQAAPYRIFAKNRFAQRH</sequence>
<dbReference type="GO" id="GO:0016712">
    <property type="term" value="F:oxidoreductase activity, acting on paired donors, with incorporation or reduction of molecular oxygen, reduced flavin or flavoprotein as one donor, and incorporation of one atom of oxygen"/>
    <property type="evidence" value="ECO:0007669"/>
    <property type="project" value="TreeGrafter"/>
</dbReference>
<dbReference type="GO" id="GO:0006082">
    <property type="term" value="P:organic acid metabolic process"/>
    <property type="evidence" value="ECO:0007669"/>
    <property type="project" value="TreeGrafter"/>
</dbReference>
<evidence type="ECO:0000256" key="6">
    <source>
        <dbReference type="ARBA" id="ARBA00023033"/>
    </source>
</evidence>
<dbReference type="InterPro" id="IPR017972">
    <property type="entry name" value="Cyt_P450_CS"/>
</dbReference>
<evidence type="ECO:0000256" key="7">
    <source>
        <dbReference type="PIRSR" id="PIRSR602401-1"/>
    </source>
</evidence>
<dbReference type="Pfam" id="PF00067">
    <property type="entry name" value="p450"/>
    <property type="match status" value="1"/>
</dbReference>
<dbReference type="Proteomes" id="UP001177023">
    <property type="component" value="Unassembled WGS sequence"/>
</dbReference>
<dbReference type="SUPFAM" id="SSF48264">
    <property type="entry name" value="Cytochrome P450"/>
    <property type="match status" value="1"/>
</dbReference>
<dbReference type="PANTHER" id="PTHR24300:SF375">
    <property type="entry name" value="CYTOCHROME P450 FAMILY"/>
    <property type="match status" value="1"/>
</dbReference>
<dbReference type="FunFam" id="1.10.630.10:FF:000036">
    <property type="entry name" value="CYtochrome P450 family"/>
    <property type="match status" value="1"/>
</dbReference>
<dbReference type="GO" id="GO:0006805">
    <property type="term" value="P:xenobiotic metabolic process"/>
    <property type="evidence" value="ECO:0007669"/>
    <property type="project" value="TreeGrafter"/>
</dbReference>
<gene>
    <name evidence="9" type="ORF">MSPICULIGERA_LOCUS22991</name>
</gene>
<keyword evidence="7 8" id="KW-0349">Heme</keyword>
<dbReference type="InterPro" id="IPR002401">
    <property type="entry name" value="Cyt_P450_E_grp-I"/>
</dbReference>
<comment type="caution">
    <text evidence="9">The sequence shown here is derived from an EMBL/GenBank/DDBJ whole genome shotgun (WGS) entry which is preliminary data.</text>
</comment>
<comment type="similarity">
    <text evidence="2 8">Belongs to the cytochrome P450 family.</text>
</comment>
<evidence type="ECO:0000256" key="2">
    <source>
        <dbReference type="ARBA" id="ARBA00010617"/>
    </source>
</evidence>
<dbReference type="EMBL" id="CATQJA010002702">
    <property type="protein sequence ID" value="CAJ0584956.1"/>
    <property type="molecule type" value="Genomic_DNA"/>
</dbReference>
<dbReference type="GO" id="GO:0005737">
    <property type="term" value="C:cytoplasm"/>
    <property type="evidence" value="ECO:0007669"/>
    <property type="project" value="TreeGrafter"/>
</dbReference>
<dbReference type="InterPro" id="IPR001128">
    <property type="entry name" value="Cyt_P450"/>
</dbReference>
<evidence type="ECO:0000313" key="10">
    <source>
        <dbReference type="Proteomes" id="UP001177023"/>
    </source>
</evidence>
<dbReference type="PRINTS" id="PR00385">
    <property type="entry name" value="P450"/>
</dbReference>
<protein>
    <recommendedName>
        <fullName evidence="11">Cytochrome P450</fullName>
    </recommendedName>
</protein>
<evidence type="ECO:0000256" key="4">
    <source>
        <dbReference type="ARBA" id="ARBA00023002"/>
    </source>
</evidence>
<keyword evidence="4 8" id="KW-0560">Oxidoreductase</keyword>
<dbReference type="Gene3D" id="1.10.630.10">
    <property type="entry name" value="Cytochrome P450"/>
    <property type="match status" value="1"/>
</dbReference>
<organism evidence="9 10">
    <name type="scientific">Mesorhabditis spiculigera</name>
    <dbReference type="NCBI Taxonomy" id="96644"/>
    <lineage>
        <taxon>Eukaryota</taxon>
        <taxon>Metazoa</taxon>
        <taxon>Ecdysozoa</taxon>
        <taxon>Nematoda</taxon>
        <taxon>Chromadorea</taxon>
        <taxon>Rhabditida</taxon>
        <taxon>Rhabditina</taxon>
        <taxon>Rhabditomorpha</taxon>
        <taxon>Rhabditoidea</taxon>
        <taxon>Rhabditidae</taxon>
        <taxon>Mesorhabditinae</taxon>
        <taxon>Mesorhabditis</taxon>
    </lineage>
</organism>
<evidence type="ECO:0000256" key="3">
    <source>
        <dbReference type="ARBA" id="ARBA00022723"/>
    </source>
</evidence>
<evidence type="ECO:0000256" key="1">
    <source>
        <dbReference type="ARBA" id="ARBA00001971"/>
    </source>
</evidence>
<dbReference type="CDD" id="cd20617">
    <property type="entry name" value="CYP1_2-like"/>
    <property type="match status" value="1"/>
</dbReference>
<dbReference type="AlphaFoldDB" id="A0AA36DCV5"/>
<dbReference type="GO" id="GO:0005506">
    <property type="term" value="F:iron ion binding"/>
    <property type="evidence" value="ECO:0007669"/>
    <property type="project" value="InterPro"/>
</dbReference>
<accession>A0AA36DCV5</accession>
<dbReference type="PROSITE" id="PS00086">
    <property type="entry name" value="CYTOCHROME_P450"/>
    <property type="match status" value="1"/>
</dbReference>
<keyword evidence="3 7" id="KW-0479">Metal-binding</keyword>
<comment type="cofactor">
    <cofactor evidence="1 7">
        <name>heme</name>
        <dbReference type="ChEBI" id="CHEBI:30413"/>
    </cofactor>
</comment>
<name>A0AA36DCV5_9BILA</name>
<evidence type="ECO:0000256" key="8">
    <source>
        <dbReference type="RuleBase" id="RU000461"/>
    </source>
</evidence>
<evidence type="ECO:0000256" key="5">
    <source>
        <dbReference type="ARBA" id="ARBA00023004"/>
    </source>
</evidence>
<feature type="non-terminal residue" evidence="9">
    <location>
        <position position="1"/>
    </location>
</feature>
<dbReference type="PANTHER" id="PTHR24300">
    <property type="entry name" value="CYTOCHROME P450 508A4-RELATED"/>
    <property type="match status" value="1"/>
</dbReference>
<keyword evidence="10" id="KW-1185">Reference proteome</keyword>